<dbReference type="Gene3D" id="2.40.50.480">
    <property type="match status" value="1"/>
</dbReference>
<dbReference type="InterPro" id="IPR006542">
    <property type="entry name" value="DUF1093"/>
</dbReference>
<dbReference type="RefSeq" id="WP_006568313.1">
    <property type="nucleotide sequence ID" value="NZ_CACRSQ010000010.1"/>
</dbReference>
<organism evidence="1">
    <name type="scientific">Anaerostipes caccae</name>
    <dbReference type="NCBI Taxonomy" id="105841"/>
    <lineage>
        <taxon>Bacteria</taxon>
        <taxon>Bacillati</taxon>
        <taxon>Bacillota</taxon>
        <taxon>Clostridia</taxon>
        <taxon>Lachnospirales</taxon>
        <taxon>Lachnospiraceae</taxon>
        <taxon>Anaerostipes</taxon>
    </lineage>
</organism>
<dbReference type="NCBIfam" id="TIGR01655">
    <property type="entry name" value="yxeA_fam"/>
    <property type="match status" value="1"/>
</dbReference>
<proteinExistence type="predicted"/>
<evidence type="ECO:0008006" key="2">
    <source>
        <dbReference type="Google" id="ProtNLM"/>
    </source>
</evidence>
<dbReference type="AlphaFoldDB" id="A0A6N2WDH1"/>
<dbReference type="SUPFAM" id="SSF159121">
    <property type="entry name" value="BC4932-like"/>
    <property type="match status" value="1"/>
</dbReference>
<dbReference type="Pfam" id="PF06486">
    <property type="entry name" value="DUF1093"/>
    <property type="match status" value="1"/>
</dbReference>
<dbReference type="InterPro" id="IPR036166">
    <property type="entry name" value="YxeA-like_sf"/>
</dbReference>
<dbReference type="PANTHER" id="PTHR36433:SF2">
    <property type="entry name" value="YXEA FAMILY PROTEIN"/>
    <property type="match status" value="1"/>
</dbReference>
<evidence type="ECO:0000313" key="1">
    <source>
        <dbReference type="EMBL" id="VYT40764.1"/>
    </source>
</evidence>
<sequence>MKNVLITVILIVSVAITAAMGIRSFLYQRKRQGVDYYTKITPLSERKEKNDYFYKVKAFDKNGNAIKLNFYGMDGHPIKKGAYLKITYGIVSDGSNDVKRWEEVNKSSIPEKALGKIEKD</sequence>
<name>A0A6N2WDH1_9FIRM</name>
<reference evidence="1" key="1">
    <citation type="submission" date="2019-11" db="EMBL/GenBank/DDBJ databases">
        <authorList>
            <person name="Feng L."/>
        </authorList>
    </citation>
    <scope>NUCLEOTIDE SEQUENCE</scope>
    <source>
        <strain evidence="1">AcaccaeLFYP115</strain>
    </source>
</reference>
<gene>
    <name evidence="1" type="ORF">ACLFYP115_03300</name>
</gene>
<dbReference type="PANTHER" id="PTHR36433">
    <property type="entry name" value="HYPOTHETICAL CYTOSOLIC PROTEIN"/>
    <property type="match status" value="1"/>
</dbReference>
<dbReference type="EMBL" id="CACRSQ010000010">
    <property type="protein sequence ID" value="VYT40764.1"/>
    <property type="molecule type" value="Genomic_DNA"/>
</dbReference>
<protein>
    <recommendedName>
        <fullName evidence="2">YxeA family protein</fullName>
    </recommendedName>
</protein>
<accession>A0A6N2WDH1</accession>